<dbReference type="PANTHER" id="PTHR10963:SF55">
    <property type="entry name" value="GLYCOSIDE HYDROLASE FAMILY 16 PROTEIN"/>
    <property type="match status" value="1"/>
</dbReference>
<keyword evidence="5" id="KW-1185">Reference proteome</keyword>
<dbReference type="OrthoDB" id="9809583at2"/>
<dbReference type="Proteomes" id="UP000051682">
    <property type="component" value="Unassembled WGS sequence"/>
</dbReference>
<dbReference type="STRING" id="452084.AR438_15510"/>
<dbReference type="InterPro" id="IPR013320">
    <property type="entry name" value="ConA-like_dom_sf"/>
</dbReference>
<feature type="domain" description="GH16" evidence="3">
    <location>
        <begin position="26"/>
        <end position="280"/>
    </location>
</feature>
<dbReference type="CDD" id="cd08023">
    <property type="entry name" value="GH16_laminarinase_like"/>
    <property type="match status" value="1"/>
</dbReference>
<dbReference type="GO" id="GO:0005975">
    <property type="term" value="P:carbohydrate metabolic process"/>
    <property type="evidence" value="ECO:0007669"/>
    <property type="project" value="InterPro"/>
</dbReference>
<comment type="similarity">
    <text evidence="1">Belongs to the glycosyl hydrolase 16 family.</text>
</comment>
<dbReference type="InterPro" id="IPR000757">
    <property type="entry name" value="Beta-glucanase-like"/>
</dbReference>
<dbReference type="Gene3D" id="2.60.120.200">
    <property type="match status" value="1"/>
</dbReference>
<sequence>MKSFNKNKFLTVFAFSALCFTAVGCNEESVQTLPERNWELTWSDEFNGNSGVSPDAAKWSYDIGTGNGGWGNSELQYYTNRPENISMDGKGNLVITAKKESYNGSAFTSARIKTKGMFDQQYGRFEARLKTPYGPGLWPAFWMLGANIDTVPWPQCGEIDIMELRGQEPHIINGTLHGPGYSAGAAITKSYGLQNGRFDTDFHIFAVEWDADKIDFFVDDYLYQRLKREDVEKKGQWVYDSPFFMILNVAVGGNYVGFPVDGTPFPQKMTIDYVRVYKPK</sequence>
<dbReference type="PROSITE" id="PS51257">
    <property type="entry name" value="PROKAR_LIPOPROTEIN"/>
    <property type="match status" value="1"/>
</dbReference>
<evidence type="ECO:0000256" key="2">
    <source>
        <dbReference type="SAM" id="SignalP"/>
    </source>
</evidence>
<dbReference type="InterPro" id="IPR050546">
    <property type="entry name" value="Glycosyl_Hydrlase_16"/>
</dbReference>
<feature type="chain" id="PRO_5006205261" evidence="2">
    <location>
        <begin position="26"/>
        <end position="280"/>
    </location>
</feature>
<accession>A0A0Q3LMR6</accession>
<organism evidence="4 5">
    <name type="scientific">Chryseobacterium aquaticum</name>
    <dbReference type="NCBI Taxonomy" id="452084"/>
    <lineage>
        <taxon>Bacteria</taxon>
        <taxon>Pseudomonadati</taxon>
        <taxon>Bacteroidota</taxon>
        <taxon>Flavobacteriia</taxon>
        <taxon>Flavobacteriales</taxon>
        <taxon>Weeksellaceae</taxon>
        <taxon>Chryseobacterium group</taxon>
        <taxon>Chryseobacterium</taxon>
    </lineage>
</organism>
<name>A0A0Q3LMR6_9FLAO</name>
<dbReference type="SUPFAM" id="SSF49899">
    <property type="entry name" value="Concanavalin A-like lectins/glucanases"/>
    <property type="match status" value="1"/>
</dbReference>
<dbReference type="GO" id="GO:0004553">
    <property type="term" value="F:hydrolase activity, hydrolyzing O-glycosyl compounds"/>
    <property type="evidence" value="ECO:0007669"/>
    <property type="project" value="InterPro"/>
</dbReference>
<comment type="caution">
    <text evidence="4">The sequence shown here is derived from an EMBL/GenBank/DDBJ whole genome shotgun (WGS) entry which is preliminary data.</text>
</comment>
<evidence type="ECO:0000259" key="3">
    <source>
        <dbReference type="PROSITE" id="PS51762"/>
    </source>
</evidence>
<evidence type="ECO:0000256" key="1">
    <source>
        <dbReference type="ARBA" id="ARBA00006865"/>
    </source>
</evidence>
<reference evidence="4 5" key="1">
    <citation type="submission" date="2015-10" db="EMBL/GenBank/DDBJ databases">
        <title>Chryseobacterium aquaticum genome.</title>
        <authorList>
            <person name="Newman J.D."/>
            <person name="Ferguson M.B."/>
            <person name="Miller J.R."/>
        </authorList>
    </citation>
    <scope>NUCLEOTIDE SEQUENCE [LARGE SCALE GENOMIC DNA]</scope>
    <source>
        <strain evidence="4 5">KCTC 12483</strain>
    </source>
</reference>
<dbReference type="RefSeq" id="WP_056016976.1">
    <property type="nucleotide sequence ID" value="NZ_LLYZ01000020.1"/>
</dbReference>
<protein>
    <submittedName>
        <fullName evidence="4">Glycosyl hydrolase family 16</fullName>
    </submittedName>
</protein>
<evidence type="ECO:0000313" key="5">
    <source>
        <dbReference type="Proteomes" id="UP000051682"/>
    </source>
</evidence>
<dbReference type="PANTHER" id="PTHR10963">
    <property type="entry name" value="GLYCOSYL HYDROLASE-RELATED"/>
    <property type="match status" value="1"/>
</dbReference>
<proteinExistence type="inferred from homology"/>
<dbReference type="EMBL" id="LLYZ01000020">
    <property type="protein sequence ID" value="KQK24593.1"/>
    <property type="molecule type" value="Genomic_DNA"/>
</dbReference>
<keyword evidence="4" id="KW-0378">Hydrolase</keyword>
<dbReference type="Pfam" id="PF00722">
    <property type="entry name" value="Glyco_hydro_16"/>
    <property type="match status" value="1"/>
</dbReference>
<dbReference type="PROSITE" id="PS51762">
    <property type="entry name" value="GH16_2"/>
    <property type="match status" value="1"/>
</dbReference>
<keyword evidence="2" id="KW-0732">Signal</keyword>
<evidence type="ECO:0000313" key="4">
    <source>
        <dbReference type="EMBL" id="KQK24593.1"/>
    </source>
</evidence>
<dbReference type="AlphaFoldDB" id="A0A0Q3LMR6"/>
<gene>
    <name evidence="4" type="ORF">AR438_15510</name>
</gene>
<feature type="signal peptide" evidence="2">
    <location>
        <begin position="1"/>
        <end position="25"/>
    </location>
</feature>